<comment type="caution">
    <text evidence="1">The sequence shown here is derived from an EMBL/GenBank/DDBJ whole genome shotgun (WGS) entry which is preliminary data.</text>
</comment>
<dbReference type="Proteomes" id="UP000807306">
    <property type="component" value="Unassembled WGS sequence"/>
</dbReference>
<proteinExistence type="predicted"/>
<name>A0A9P6E5C6_9AGAR</name>
<organism evidence="1 2">
    <name type="scientific">Crepidotus variabilis</name>
    <dbReference type="NCBI Taxonomy" id="179855"/>
    <lineage>
        <taxon>Eukaryota</taxon>
        <taxon>Fungi</taxon>
        <taxon>Dikarya</taxon>
        <taxon>Basidiomycota</taxon>
        <taxon>Agaricomycotina</taxon>
        <taxon>Agaricomycetes</taxon>
        <taxon>Agaricomycetidae</taxon>
        <taxon>Agaricales</taxon>
        <taxon>Agaricineae</taxon>
        <taxon>Crepidotaceae</taxon>
        <taxon>Crepidotus</taxon>
    </lineage>
</organism>
<gene>
    <name evidence="1" type="ORF">CPB83DRAFT_863933</name>
</gene>
<keyword evidence="2" id="KW-1185">Reference proteome</keyword>
<evidence type="ECO:0000313" key="1">
    <source>
        <dbReference type="EMBL" id="KAF9522824.1"/>
    </source>
</evidence>
<reference evidence="1" key="1">
    <citation type="submission" date="2020-11" db="EMBL/GenBank/DDBJ databases">
        <authorList>
            <consortium name="DOE Joint Genome Institute"/>
            <person name="Ahrendt S."/>
            <person name="Riley R."/>
            <person name="Andreopoulos W."/>
            <person name="Labutti K."/>
            <person name="Pangilinan J."/>
            <person name="Ruiz-Duenas F.J."/>
            <person name="Barrasa J.M."/>
            <person name="Sanchez-Garcia M."/>
            <person name="Camarero S."/>
            <person name="Miyauchi S."/>
            <person name="Serrano A."/>
            <person name="Linde D."/>
            <person name="Babiker R."/>
            <person name="Drula E."/>
            <person name="Ayuso-Fernandez I."/>
            <person name="Pacheco R."/>
            <person name="Padilla G."/>
            <person name="Ferreira P."/>
            <person name="Barriuso J."/>
            <person name="Kellner H."/>
            <person name="Castanera R."/>
            <person name="Alfaro M."/>
            <person name="Ramirez L."/>
            <person name="Pisabarro A.G."/>
            <person name="Kuo A."/>
            <person name="Tritt A."/>
            <person name="Lipzen A."/>
            <person name="He G."/>
            <person name="Yan M."/>
            <person name="Ng V."/>
            <person name="Cullen D."/>
            <person name="Martin F."/>
            <person name="Rosso M.-N."/>
            <person name="Henrissat B."/>
            <person name="Hibbett D."/>
            <person name="Martinez A.T."/>
            <person name="Grigoriev I.V."/>
        </authorList>
    </citation>
    <scope>NUCLEOTIDE SEQUENCE</scope>
    <source>
        <strain evidence="1">CBS 506.95</strain>
    </source>
</reference>
<accession>A0A9P6E5C6</accession>
<protein>
    <submittedName>
        <fullName evidence="1">Uncharacterized protein</fullName>
    </submittedName>
</protein>
<sequence length="70" mass="8103">MKAKTYRTKPGHVNYDDLEVIKRVEDACEAIQTGEVKNIMEASKLFTQIEKQASTWRHHGVAWASYRHEA</sequence>
<dbReference type="AlphaFoldDB" id="A0A9P6E5C6"/>
<evidence type="ECO:0000313" key="2">
    <source>
        <dbReference type="Proteomes" id="UP000807306"/>
    </source>
</evidence>
<dbReference type="EMBL" id="MU157933">
    <property type="protein sequence ID" value="KAF9522824.1"/>
    <property type="molecule type" value="Genomic_DNA"/>
</dbReference>